<dbReference type="AlphaFoldDB" id="A0A498IBA8"/>
<comment type="caution">
    <text evidence="2">The sequence shown here is derived from an EMBL/GenBank/DDBJ whole genome shotgun (WGS) entry which is preliminary data.</text>
</comment>
<dbReference type="Proteomes" id="UP000290289">
    <property type="component" value="Chromosome 12"/>
</dbReference>
<protein>
    <submittedName>
        <fullName evidence="2">Uncharacterized protein</fullName>
    </submittedName>
</protein>
<feature type="chain" id="PRO_5019856126" evidence="1">
    <location>
        <begin position="21"/>
        <end position="80"/>
    </location>
</feature>
<keyword evidence="1" id="KW-0732">Signal</keyword>
<gene>
    <name evidence="2" type="ORF">DVH24_004962</name>
</gene>
<name>A0A498IBA8_MALDO</name>
<dbReference type="EMBL" id="RDQH01000338">
    <property type="protein sequence ID" value="RXH81048.1"/>
    <property type="molecule type" value="Genomic_DNA"/>
</dbReference>
<evidence type="ECO:0000313" key="2">
    <source>
        <dbReference type="EMBL" id="RXH81048.1"/>
    </source>
</evidence>
<evidence type="ECO:0000256" key="1">
    <source>
        <dbReference type="SAM" id="SignalP"/>
    </source>
</evidence>
<organism evidence="2 3">
    <name type="scientific">Malus domestica</name>
    <name type="common">Apple</name>
    <name type="synonym">Pyrus malus</name>
    <dbReference type="NCBI Taxonomy" id="3750"/>
    <lineage>
        <taxon>Eukaryota</taxon>
        <taxon>Viridiplantae</taxon>
        <taxon>Streptophyta</taxon>
        <taxon>Embryophyta</taxon>
        <taxon>Tracheophyta</taxon>
        <taxon>Spermatophyta</taxon>
        <taxon>Magnoliopsida</taxon>
        <taxon>eudicotyledons</taxon>
        <taxon>Gunneridae</taxon>
        <taxon>Pentapetalae</taxon>
        <taxon>rosids</taxon>
        <taxon>fabids</taxon>
        <taxon>Rosales</taxon>
        <taxon>Rosaceae</taxon>
        <taxon>Amygdaloideae</taxon>
        <taxon>Maleae</taxon>
        <taxon>Malus</taxon>
    </lineage>
</organism>
<feature type="signal peptide" evidence="1">
    <location>
        <begin position="1"/>
        <end position="20"/>
    </location>
</feature>
<evidence type="ECO:0000313" key="3">
    <source>
        <dbReference type="Proteomes" id="UP000290289"/>
    </source>
</evidence>
<sequence length="80" mass="9305">MQRNFILFLGNMCCFQQAVGIREIVPTEVNTNKAYWTWGDDADVVIPKNLTLDTNDIGKLKMQFKELKVSFVWLAHEKEI</sequence>
<proteinExistence type="predicted"/>
<accession>A0A498IBA8</accession>
<keyword evidence="3" id="KW-1185">Reference proteome</keyword>
<reference evidence="2 3" key="1">
    <citation type="submission" date="2018-10" db="EMBL/GenBank/DDBJ databases">
        <title>A high-quality apple genome assembly.</title>
        <authorList>
            <person name="Hu J."/>
        </authorList>
    </citation>
    <scope>NUCLEOTIDE SEQUENCE [LARGE SCALE GENOMIC DNA]</scope>
    <source>
        <strain evidence="3">cv. HFTH1</strain>
        <tissue evidence="2">Young leaf</tissue>
    </source>
</reference>